<organism evidence="1 2">
    <name type="scientific">Bradyrhizobium guangzhouense</name>
    <dbReference type="NCBI Taxonomy" id="1325095"/>
    <lineage>
        <taxon>Bacteria</taxon>
        <taxon>Pseudomonadati</taxon>
        <taxon>Pseudomonadota</taxon>
        <taxon>Alphaproteobacteria</taxon>
        <taxon>Hyphomicrobiales</taxon>
        <taxon>Nitrobacteraceae</taxon>
        <taxon>Bradyrhizobium</taxon>
    </lineage>
</organism>
<dbReference type="PANTHER" id="PTHR36932:SF1">
    <property type="entry name" value="CAPSULAR POLYSACCHARIDE BIOSYNTHESIS PROTEIN"/>
    <property type="match status" value="1"/>
</dbReference>
<dbReference type="Proteomes" id="UP000290401">
    <property type="component" value="Unassembled WGS sequence"/>
</dbReference>
<proteinExistence type="predicted"/>
<evidence type="ECO:0000313" key="2">
    <source>
        <dbReference type="Proteomes" id="UP000290401"/>
    </source>
</evidence>
<keyword evidence="2" id="KW-1185">Reference proteome</keyword>
<dbReference type="PANTHER" id="PTHR36932">
    <property type="entry name" value="CAPSULAR POLYSACCHARIDE BIOSYNTHESIS PROTEIN"/>
    <property type="match status" value="1"/>
</dbReference>
<name>A0ABY0E013_9BRAD</name>
<dbReference type="InterPro" id="IPR042099">
    <property type="entry name" value="ANL_N_sf"/>
</dbReference>
<protein>
    <recommendedName>
        <fullName evidence="3">Phenylacetate--CoA ligase family protein</fullName>
    </recommendedName>
</protein>
<accession>A0ABY0E013</accession>
<dbReference type="Gene3D" id="3.40.50.12780">
    <property type="entry name" value="N-terminal domain of ligase-like"/>
    <property type="match status" value="1"/>
</dbReference>
<gene>
    <name evidence="1" type="ORF">EAS56_26330</name>
</gene>
<dbReference type="EMBL" id="RDQZ01000026">
    <property type="protein sequence ID" value="RXH09179.1"/>
    <property type="molecule type" value="Genomic_DNA"/>
</dbReference>
<comment type="caution">
    <text evidence="1">The sequence shown here is derived from an EMBL/GenBank/DDBJ whole genome shotgun (WGS) entry which is preliminary data.</text>
</comment>
<evidence type="ECO:0008006" key="3">
    <source>
        <dbReference type="Google" id="ProtNLM"/>
    </source>
</evidence>
<dbReference type="SUPFAM" id="SSF56801">
    <property type="entry name" value="Acetyl-CoA synthetase-like"/>
    <property type="match status" value="1"/>
</dbReference>
<dbReference type="InterPro" id="IPR053158">
    <property type="entry name" value="CapK_Type1_Caps_Biosynth"/>
</dbReference>
<reference evidence="1 2" key="1">
    <citation type="submission" date="2018-10" db="EMBL/GenBank/DDBJ databases">
        <title>Bradyrhizobium sp. nov., effective nodules isolated from peanut in China.</title>
        <authorList>
            <person name="Li Y."/>
        </authorList>
    </citation>
    <scope>NUCLEOTIDE SEQUENCE [LARGE SCALE GENOMIC DNA]</scope>
    <source>
        <strain evidence="1 2">CCBAU 53426</strain>
    </source>
</reference>
<evidence type="ECO:0000313" key="1">
    <source>
        <dbReference type="EMBL" id="RXH09179.1"/>
    </source>
</evidence>
<sequence length="425" mass="48162">MFRIALFDNLFRRPPFLYSRCWDLLDRVDGMSHDERMAFKLLQERKILTLAQSCDRYRGRAGYKLSEVPLLNKDDVRSNPAQFIRKFSFPTTNALTSGTTGASLRLVRSVSSVVFEQAAMDWILFKVGLNYPASRVAVFRGIDIKKLEDNRPPFWRLVRPNHLVFSSNHLNRDNVAEFAKALAEFRPDVLYGYPSVLESLERLLRESHHRISVPFLVTSSETFATESRKRLSTFFSAISVDIYGQAERAAMAYSVEPDQYWFLPSYGTIELLGDREDRDGLEIVGSSYHNSAQLLLRYRTGDRIGRIENLDEVCLGVRSFGKISGRTNDVLIGPGGQVLSGIDHIPRGLDNFSRFQFIQHAVDDVEIRAVAAEVPSLADEADIVARARRKIPSTINLRINLSEAPLRSASGKTPFVVQRIVDGQR</sequence>